<feature type="signal peptide" evidence="1">
    <location>
        <begin position="1"/>
        <end position="22"/>
    </location>
</feature>
<evidence type="ECO:0000313" key="3">
    <source>
        <dbReference type="Proteomes" id="UP000275663"/>
    </source>
</evidence>
<keyword evidence="3" id="KW-1185">Reference proteome</keyword>
<keyword evidence="1" id="KW-0732">Signal</keyword>
<feature type="chain" id="PRO_5019560369" evidence="1">
    <location>
        <begin position="23"/>
        <end position="164"/>
    </location>
</feature>
<dbReference type="KEGG" id="upv:EJN92_06680"/>
<reference evidence="2 3" key="1">
    <citation type="journal article" date="2011" name="Int. J. Syst. Evol. Microbiol.">
        <title>Description of Undibacterium oligocarboniphilum sp. nov., isolated from purified water, and Undibacterium pigrum strain CCUG 49012 as the type strain of Undibacterium parvum sp. nov., and emended descriptions of the genus Undibacterium and the species Undibacterium pigrum.</title>
        <authorList>
            <person name="Eder W."/>
            <person name="Wanner G."/>
            <person name="Ludwig W."/>
            <person name="Busse H.J."/>
            <person name="Ziemke-Kageler F."/>
            <person name="Lang E."/>
        </authorList>
    </citation>
    <scope>NUCLEOTIDE SEQUENCE [LARGE SCALE GENOMIC DNA]</scope>
    <source>
        <strain evidence="2 3">DSM 23061</strain>
    </source>
</reference>
<proteinExistence type="predicted"/>
<dbReference type="EMBL" id="CP034464">
    <property type="protein sequence ID" value="AZP11707.1"/>
    <property type="molecule type" value="Genomic_DNA"/>
</dbReference>
<name>A0A3S9HHW3_9BURK</name>
<dbReference type="AlphaFoldDB" id="A0A3S9HHW3"/>
<gene>
    <name evidence="2" type="ORF">EJN92_06680</name>
</gene>
<sequence length="164" mass="18008">MKRPLLAGLSLLLCLLSAAAQAQTAASLDAKFSCSLTRQEDGDGERLTYADQARIQLAGTQILTLQWESSLFRSSHGHECSIDSSDEPIAEVTEKGWRISLKDAPAARQRRGYDTERGSQCSIRLERDGEQLRIKPSCPSLCGSRNNFSALTVNLKTGVCQYDE</sequence>
<dbReference type="RefSeq" id="WP_126127092.1">
    <property type="nucleotide sequence ID" value="NZ_CP034464.1"/>
</dbReference>
<dbReference type="OrthoDB" id="8773432at2"/>
<protein>
    <submittedName>
        <fullName evidence="2">Uncharacterized protein</fullName>
    </submittedName>
</protein>
<dbReference type="Proteomes" id="UP000275663">
    <property type="component" value="Chromosome"/>
</dbReference>
<evidence type="ECO:0000256" key="1">
    <source>
        <dbReference type="SAM" id="SignalP"/>
    </source>
</evidence>
<accession>A0A3S9HHW3</accession>
<evidence type="ECO:0000313" key="2">
    <source>
        <dbReference type="EMBL" id="AZP11707.1"/>
    </source>
</evidence>
<organism evidence="2 3">
    <name type="scientific">Undibacterium parvum</name>
    <dbReference type="NCBI Taxonomy" id="401471"/>
    <lineage>
        <taxon>Bacteria</taxon>
        <taxon>Pseudomonadati</taxon>
        <taxon>Pseudomonadota</taxon>
        <taxon>Betaproteobacteria</taxon>
        <taxon>Burkholderiales</taxon>
        <taxon>Oxalobacteraceae</taxon>
        <taxon>Undibacterium</taxon>
    </lineage>
</organism>